<dbReference type="InterPro" id="IPR036412">
    <property type="entry name" value="HAD-like_sf"/>
</dbReference>
<dbReference type="CDD" id="cd01427">
    <property type="entry name" value="HAD_like"/>
    <property type="match status" value="1"/>
</dbReference>
<dbReference type="OrthoDB" id="5431593at2"/>
<evidence type="ECO:0000313" key="1">
    <source>
        <dbReference type="EMBL" id="TXK49005.1"/>
    </source>
</evidence>
<dbReference type="EMBL" id="VRTY01000020">
    <property type="protein sequence ID" value="TXK49005.1"/>
    <property type="molecule type" value="Genomic_DNA"/>
</dbReference>
<keyword evidence="2" id="KW-1185">Reference proteome</keyword>
<protein>
    <submittedName>
        <fullName evidence="1">HAD family hydrolase</fullName>
    </submittedName>
</protein>
<evidence type="ECO:0000313" key="2">
    <source>
        <dbReference type="Proteomes" id="UP000321926"/>
    </source>
</evidence>
<name>A0A5C8K9F3_9BACT</name>
<organism evidence="1 2">
    <name type="scientific">Pontibacter qinzhouensis</name>
    <dbReference type="NCBI Taxonomy" id="2603253"/>
    <lineage>
        <taxon>Bacteria</taxon>
        <taxon>Pseudomonadati</taxon>
        <taxon>Bacteroidota</taxon>
        <taxon>Cytophagia</taxon>
        <taxon>Cytophagales</taxon>
        <taxon>Hymenobacteraceae</taxon>
        <taxon>Pontibacter</taxon>
    </lineage>
</organism>
<dbReference type="GO" id="GO:0016787">
    <property type="term" value="F:hydrolase activity"/>
    <property type="evidence" value="ECO:0007669"/>
    <property type="project" value="UniProtKB-KW"/>
</dbReference>
<dbReference type="AlphaFoldDB" id="A0A5C8K9F3"/>
<sequence length="149" mass="17252">MTVSFDLDGTLIPFQEDDFATEKRNFFQRLIGIEPIRMGATFLFKELNRRGHKVGIYTTSYRNITWIRFQLLTYGIRTDFVINEALNRAKLQTKNLSCSKYPPAFNIDLHIDDAAGVAIEGEKLNFKTILLLKNDLDWLDKIINTCNDN</sequence>
<accession>A0A5C8K9F3</accession>
<dbReference type="Proteomes" id="UP000321926">
    <property type="component" value="Unassembled WGS sequence"/>
</dbReference>
<reference evidence="1 2" key="1">
    <citation type="submission" date="2019-08" db="EMBL/GenBank/DDBJ databases">
        <authorList>
            <person name="Shi S."/>
        </authorList>
    </citation>
    <scope>NUCLEOTIDE SEQUENCE [LARGE SCALE GENOMIC DNA]</scope>
    <source>
        <strain evidence="1 2">GY10130</strain>
    </source>
</reference>
<proteinExistence type="predicted"/>
<dbReference type="RefSeq" id="WP_147921070.1">
    <property type="nucleotide sequence ID" value="NZ_VRTY01000020.1"/>
</dbReference>
<dbReference type="SUPFAM" id="SSF56784">
    <property type="entry name" value="HAD-like"/>
    <property type="match status" value="1"/>
</dbReference>
<gene>
    <name evidence="1" type="ORF">FVR03_07245</name>
</gene>
<keyword evidence="1" id="KW-0378">Hydrolase</keyword>
<comment type="caution">
    <text evidence="1">The sequence shown here is derived from an EMBL/GenBank/DDBJ whole genome shotgun (WGS) entry which is preliminary data.</text>
</comment>